<gene>
    <name evidence="10" type="ORF">VA596_15635</name>
</gene>
<dbReference type="Gene3D" id="3.90.15.10">
    <property type="entry name" value="Topoisomerase I, Chain A, domain 3"/>
    <property type="match status" value="1"/>
</dbReference>
<dbReference type="RefSeq" id="WP_323327588.1">
    <property type="nucleotide sequence ID" value="NZ_JAYFSI010000002.1"/>
</dbReference>
<dbReference type="InterPro" id="IPR013500">
    <property type="entry name" value="TopoI_cat_euk"/>
</dbReference>
<evidence type="ECO:0000256" key="3">
    <source>
        <dbReference type="ARBA" id="ARBA00012891"/>
    </source>
</evidence>
<dbReference type="InterPro" id="IPR001631">
    <property type="entry name" value="TopoI"/>
</dbReference>
<dbReference type="InterPro" id="IPR049331">
    <property type="entry name" value="Top1B_N_bact"/>
</dbReference>
<evidence type="ECO:0000256" key="6">
    <source>
        <dbReference type="ARBA" id="ARBA00023235"/>
    </source>
</evidence>
<proteinExistence type="inferred from homology"/>
<sequence>MGHIRLRRSDLRTPGLRRTRRGRGFSYATGDGEPLADPATLARIKALVIPPAWRKVWISPHPNGHIQAVGTDDAGRRQYLYHEQWRRDRDEEKHDRVLAMARRLPQWRAAVEADLNGRGLTRPRVLGATLRMLDRGIFRTGGEEYAEENGTHGVATLLRDHVAVRGDECRFCYVAKGGLDREVSIRDAELAKVLKSLLRARTDSDRLLVYREGGSWHEVHAADINERFKELAGQDCTAKDLRTWNATVLAATAFAAANPPTSESVRKRAESRVMKEVSAALGNTPAVCRSSYVDPRLVAAYRGERTIAPALKRAARLDGDDARAVLEKACARLLARS</sequence>
<accession>A0ABU5R432</accession>
<comment type="caution">
    <text evidence="10">The sequence shown here is derived from an EMBL/GenBank/DDBJ whole genome shotgun (WGS) entry which is preliminary data.</text>
</comment>
<dbReference type="SUPFAM" id="SSF56349">
    <property type="entry name" value="DNA breaking-rejoining enzymes"/>
    <property type="match status" value="1"/>
</dbReference>
<dbReference type="Gene3D" id="3.30.66.10">
    <property type="entry name" value="DNA topoisomerase I domain"/>
    <property type="match status" value="1"/>
</dbReference>
<dbReference type="PROSITE" id="PS52038">
    <property type="entry name" value="TOPO_IB_2"/>
    <property type="match status" value="1"/>
</dbReference>
<feature type="domain" description="DNA topoisomerase IB N-terminal" evidence="9">
    <location>
        <begin position="24"/>
        <end position="72"/>
    </location>
</feature>
<keyword evidence="5" id="KW-0238">DNA-binding</keyword>
<name>A0ABU5R432_9PSEU</name>
<dbReference type="InterPro" id="IPR011010">
    <property type="entry name" value="DNA_brk_join_enz"/>
</dbReference>
<dbReference type="Proteomes" id="UP001304298">
    <property type="component" value="Unassembled WGS sequence"/>
</dbReference>
<feature type="domain" description="DNA topoisomerase I catalytic core eukaryotic-type" evidence="8">
    <location>
        <begin position="84"/>
        <end position="289"/>
    </location>
</feature>
<dbReference type="SUPFAM" id="SSF55869">
    <property type="entry name" value="DNA topoisomerase I domain"/>
    <property type="match status" value="1"/>
</dbReference>
<organism evidence="10 11">
    <name type="scientific">Amycolatopsis heterodermiae</name>
    <dbReference type="NCBI Taxonomy" id="3110235"/>
    <lineage>
        <taxon>Bacteria</taxon>
        <taxon>Bacillati</taxon>
        <taxon>Actinomycetota</taxon>
        <taxon>Actinomycetes</taxon>
        <taxon>Pseudonocardiales</taxon>
        <taxon>Pseudonocardiaceae</taxon>
        <taxon>Amycolatopsis</taxon>
    </lineage>
</organism>
<protein>
    <recommendedName>
        <fullName evidence="3">DNA topoisomerase</fullName>
        <ecNumber evidence="3">5.6.2.1</ecNumber>
    </recommendedName>
</protein>
<comment type="similarity">
    <text evidence="2">Belongs to the type IB topoisomerase family.</text>
</comment>
<dbReference type="PRINTS" id="PR00416">
    <property type="entry name" value="EUTPISMRASEI"/>
</dbReference>
<evidence type="ECO:0000256" key="7">
    <source>
        <dbReference type="SAM" id="MobiDB-lite"/>
    </source>
</evidence>
<evidence type="ECO:0000256" key="2">
    <source>
        <dbReference type="ARBA" id="ARBA00006645"/>
    </source>
</evidence>
<dbReference type="EC" id="5.6.2.1" evidence="3"/>
<reference evidence="10 11" key="1">
    <citation type="submission" date="2023-12" db="EMBL/GenBank/DDBJ databases">
        <title>Amycolatopsis sp. V23-08.</title>
        <authorList>
            <person name="Somphong A."/>
        </authorList>
    </citation>
    <scope>NUCLEOTIDE SEQUENCE [LARGE SCALE GENOMIC DNA]</scope>
    <source>
        <strain evidence="10 11">V23-08</strain>
    </source>
</reference>
<evidence type="ECO:0000313" key="11">
    <source>
        <dbReference type="Proteomes" id="UP001304298"/>
    </source>
</evidence>
<feature type="region of interest" description="Disordered" evidence="7">
    <location>
        <begin position="1"/>
        <end position="29"/>
    </location>
</feature>
<evidence type="ECO:0000256" key="4">
    <source>
        <dbReference type="ARBA" id="ARBA00023029"/>
    </source>
</evidence>
<keyword evidence="11" id="KW-1185">Reference proteome</keyword>
<keyword evidence="6" id="KW-0413">Isomerase</keyword>
<evidence type="ECO:0000259" key="9">
    <source>
        <dbReference type="Pfam" id="PF21338"/>
    </source>
</evidence>
<evidence type="ECO:0000259" key="8">
    <source>
        <dbReference type="Pfam" id="PF01028"/>
    </source>
</evidence>
<dbReference type="InterPro" id="IPR035447">
    <property type="entry name" value="DNA_topo_I_N_sf"/>
</dbReference>
<dbReference type="Pfam" id="PF21338">
    <property type="entry name" value="Top1B_N_bact"/>
    <property type="match status" value="1"/>
</dbReference>
<dbReference type="EMBL" id="JAYFSI010000002">
    <property type="protein sequence ID" value="MEA5360977.1"/>
    <property type="molecule type" value="Genomic_DNA"/>
</dbReference>
<evidence type="ECO:0000313" key="10">
    <source>
        <dbReference type="EMBL" id="MEA5360977.1"/>
    </source>
</evidence>
<keyword evidence="4" id="KW-0799">Topoisomerase</keyword>
<dbReference type="Gene3D" id="1.10.132.120">
    <property type="match status" value="1"/>
</dbReference>
<dbReference type="InterPro" id="IPR014711">
    <property type="entry name" value="TopoI_cat_a-hlx-sub_euk"/>
</dbReference>
<dbReference type="Pfam" id="PF01028">
    <property type="entry name" value="Topoisom_I"/>
    <property type="match status" value="1"/>
</dbReference>
<evidence type="ECO:0000256" key="5">
    <source>
        <dbReference type="ARBA" id="ARBA00023125"/>
    </source>
</evidence>
<comment type="catalytic activity">
    <reaction evidence="1">
        <text>ATP-independent breakage of single-stranded DNA, followed by passage and rejoining.</text>
        <dbReference type="EC" id="5.6.2.1"/>
    </reaction>
</comment>
<evidence type="ECO:0000256" key="1">
    <source>
        <dbReference type="ARBA" id="ARBA00000213"/>
    </source>
</evidence>